<dbReference type="OrthoDB" id="9803233at2"/>
<dbReference type="InterPro" id="IPR016181">
    <property type="entry name" value="Acyl_CoA_acyltransferase"/>
</dbReference>
<name>A0A4Q0VMT9_9BACI</name>
<reference evidence="3 4" key="1">
    <citation type="journal article" date="2019" name="Int. J. Syst. Evol. Microbiol.">
        <title>Anaerobacillus alkaliphilus sp. nov., a novel alkaliphilic and moderately halophilic bacterium.</title>
        <authorList>
            <person name="Borsodi A.K."/>
            <person name="Aszalos J.M."/>
            <person name="Bihari P."/>
            <person name="Nagy I."/>
            <person name="Schumann P."/>
            <person name="Sproer C."/>
            <person name="Kovacs A.L."/>
            <person name="Boka K."/>
            <person name="Dobosy P."/>
            <person name="Ovari M."/>
            <person name="Szili-Kovacs T."/>
            <person name="Toth E."/>
        </authorList>
    </citation>
    <scope>NUCLEOTIDE SEQUENCE [LARGE SCALE GENOMIC DNA]</scope>
    <source>
        <strain evidence="3 4">B16-10</strain>
    </source>
</reference>
<dbReference type="Gene3D" id="3.40.630.30">
    <property type="match status" value="1"/>
</dbReference>
<proteinExistence type="predicted"/>
<dbReference type="RefSeq" id="WP_129080629.1">
    <property type="nucleotide sequence ID" value="NZ_QOUX01000047.1"/>
</dbReference>
<dbReference type="EMBL" id="QOUX01000047">
    <property type="protein sequence ID" value="RXI96661.1"/>
    <property type="molecule type" value="Genomic_DNA"/>
</dbReference>
<evidence type="ECO:0000313" key="4">
    <source>
        <dbReference type="Proteomes" id="UP000290649"/>
    </source>
</evidence>
<dbReference type="PANTHER" id="PTHR13947:SF37">
    <property type="entry name" value="LD18367P"/>
    <property type="match status" value="1"/>
</dbReference>
<dbReference type="PANTHER" id="PTHR13947">
    <property type="entry name" value="GNAT FAMILY N-ACETYLTRANSFERASE"/>
    <property type="match status" value="1"/>
</dbReference>
<gene>
    <name evidence="3" type="ORF">DS745_23470</name>
</gene>
<accession>A0A4Q0VMT9</accession>
<dbReference type="AlphaFoldDB" id="A0A4Q0VMT9"/>
<dbReference type="SUPFAM" id="SSF55729">
    <property type="entry name" value="Acyl-CoA N-acyltransferases (Nat)"/>
    <property type="match status" value="1"/>
</dbReference>
<feature type="domain" description="N-acetyltransferase" evidence="2">
    <location>
        <begin position="1"/>
        <end position="166"/>
    </location>
</feature>
<evidence type="ECO:0000259" key="2">
    <source>
        <dbReference type="PROSITE" id="PS51186"/>
    </source>
</evidence>
<dbReference type="InterPro" id="IPR000182">
    <property type="entry name" value="GNAT_dom"/>
</dbReference>
<sequence length="166" mass="18411">MIIRDAHSDELTLIRDQRVSSYSEYATLISEEHWNALKKAISSETDQQPGVELIVAELNGEILGSVALFPAKIDAYEGRVQELDYPEIRMLAVAPAARGKGVASALVTECVNRTKAKGYSTIGLHTGEFMKNAMKLYEKFGFERLPKYDFVPANDGVVVKAFRLSL</sequence>
<protein>
    <submittedName>
        <fullName evidence="3">GNAT family N-acetyltransferase</fullName>
    </submittedName>
</protein>
<dbReference type="Proteomes" id="UP000290649">
    <property type="component" value="Unassembled WGS sequence"/>
</dbReference>
<organism evidence="3 4">
    <name type="scientific">Anaerobacillus alkaliphilus</name>
    <dbReference type="NCBI Taxonomy" id="1548597"/>
    <lineage>
        <taxon>Bacteria</taxon>
        <taxon>Bacillati</taxon>
        <taxon>Bacillota</taxon>
        <taxon>Bacilli</taxon>
        <taxon>Bacillales</taxon>
        <taxon>Bacillaceae</taxon>
        <taxon>Anaerobacillus</taxon>
    </lineage>
</organism>
<evidence type="ECO:0000313" key="3">
    <source>
        <dbReference type="EMBL" id="RXI96661.1"/>
    </source>
</evidence>
<comment type="caution">
    <text evidence="3">The sequence shown here is derived from an EMBL/GenBank/DDBJ whole genome shotgun (WGS) entry which is preliminary data.</text>
</comment>
<dbReference type="Pfam" id="PF00583">
    <property type="entry name" value="Acetyltransf_1"/>
    <property type="match status" value="1"/>
</dbReference>
<dbReference type="PROSITE" id="PS51186">
    <property type="entry name" value="GNAT"/>
    <property type="match status" value="1"/>
</dbReference>
<keyword evidence="1 3" id="KW-0808">Transferase</keyword>
<evidence type="ECO:0000256" key="1">
    <source>
        <dbReference type="ARBA" id="ARBA00022679"/>
    </source>
</evidence>
<keyword evidence="4" id="KW-1185">Reference proteome</keyword>
<dbReference type="CDD" id="cd04301">
    <property type="entry name" value="NAT_SF"/>
    <property type="match status" value="1"/>
</dbReference>
<dbReference type="GO" id="GO:0008080">
    <property type="term" value="F:N-acetyltransferase activity"/>
    <property type="evidence" value="ECO:0007669"/>
    <property type="project" value="InterPro"/>
</dbReference>
<dbReference type="InterPro" id="IPR050769">
    <property type="entry name" value="NAT_camello-type"/>
</dbReference>